<gene>
    <name evidence="1" type="ORF">NLG97_g238</name>
</gene>
<keyword evidence="2" id="KW-1185">Reference proteome</keyword>
<evidence type="ECO:0000313" key="1">
    <source>
        <dbReference type="EMBL" id="KAJ3499540.1"/>
    </source>
</evidence>
<dbReference type="EMBL" id="JANAKD010000007">
    <property type="protein sequence ID" value="KAJ3499540.1"/>
    <property type="molecule type" value="Genomic_DNA"/>
</dbReference>
<proteinExistence type="predicted"/>
<reference evidence="1" key="1">
    <citation type="submission" date="2022-07" db="EMBL/GenBank/DDBJ databases">
        <title>Genome Sequence of Lecanicillium saksenae.</title>
        <authorList>
            <person name="Buettner E."/>
        </authorList>
    </citation>
    <scope>NUCLEOTIDE SEQUENCE</scope>
    <source>
        <strain evidence="1">VT-O1</strain>
    </source>
</reference>
<organism evidence="1 2">
    <name type="scientific">Lecanicillium saksenae</name>
    <dbReference type="NCBI Taxonomy" id="468837"/>
    <lineage>
        <taxon>Eukaryota</taxon>
        <taxon>Fungi</taxon>
        <taxon>Dikarya</taxon>
        <taxon>Ascomycota</taxon>
        <taxon>Pezizomycotina</taxon>
        <taxon>Sordariomycetes</taxon>
        <taxon>Hypocreomycetidae</taxon>
        <taxon>Hypocreales</taxon>
        <taxon>Cordycipitaceae</taxon>
        <taxon>Lecanicillium</taxon>
    </lineage>
</organism>
<accession>A0ACC1R9Q7</accession>
<sequence length="395" mass="44577">MARKSTAGRRFRKLQARLLRKPRFLPPELWSMVCRYLSERDISALARTERSKYELLRSDLLRRNVQDSKTSCLPYVAAQGDLGLLYTLQTYQGFTTDTRDKQYDTALLCAIHEGHDEVAIALAKMEGLHVNLANRTWRPLSLAISKGQTAVVQALLEAPYIMVNGRRFEDYGIPLFEARRRGDPEILQLLLAREDLDLSTTDRHGRTPLHVASEKGLPDIAKALLKDGRVPCTKKDGRGRTALSCAVQNGSFDVIFVMHEYKIYPTPADLWTANQLGRHFTTYIHRRINGPRPSTDGCSMMACAAATGHVALVEMCLHLADEEQCRDALLYAAAYGNIGPARLLLEKVSPHFCDTRGRTPGWYAWQWGHHRVHKLIAGRNVRRGDISSAIHSYRS</sequence>
<comment type="caution">
    <text evidence="1">The sequence shown here is derived from an EMBL/GenBank/DDBJ whole genome shotgun (WGS) entry which is preliminary data.</text>
</comment>
<name>A0ACC1R9Q7_9HYPO</name>
<protein>
    <submittedName>
        <fullName evidence="1">Uncharacterized protein</fullName>
    </submittedName>
</protein>
<dbReference type="Proteomes" id="UP001148737">
    <property type="component" value="Unassembled WGS sequence"/>
</dbReference>
<evidence type="ECO:0000313" key="2">
    <source>
        <dbReference type="Proteomes" id="UP001148737"/>
    </source>
</evidence>